<dbReference type="AlphaFoldDB" id="A0A654FEM4"/>
<accession>A0A654FEM4</accession>
<reference evidence="2 3" key="1">
    <citation type="submission" date="2019-11" db="EMBL/GenBank/DDBJ databases">
        <authorList>
            <person name="Jiao W.-B."/>
            <person name="Schneeberger K."/>
        </authorList>
    </citation>
    <scope>NUCLEOTIDE SEQUENCE [LARGE SCALE GENOMIC DNA]</scope>
    <source>
        <strain evidence="3">cv. An-1</strain>
    </source>
</reference>
<evidence type="ECO:0000313" key="3">
    <source>
        <dbReference type="Proteomes" id="UP000426265"/>
    </source>
</evidence>
<evidence type="ECO:0000313" key="2">
    <source>
        <dbReference type="EMBL" id="VYS59528.1"/>
    </source>
</evidence>
<gene>
    <name evidence="2" type="ORF">AN1_LOCUS14966</name>
</gene>
<name>A0A654FEM4_ARATH</name>
<organism evidence="2 3">
    <name type="scientific">Arabidopsis thaliana</name>
    <name type="common">Mouse-ear cress</name>
    <dbReference type="NCBI Taxonomy" id="3702"/>
    <lineage>
        <taxon>Eukaryota</taxon>
        <taxon>Viridiplantae</taxon>
        <taxon>Streptophyta</taxon>
        <taxon>Embryophyta</taxon>
        <taxon>Tracheophyta</taxon>
        <taxon>Spermatophyta</taxon>
        <taxon>Magnoliopsida</taxon>
        <taxon>eudicotyledons</taxon>
        <taxon>Gunneridae</taxon>
        <taxon>Pentapetalae</taxon>
        <taxon>rosids</taxon>
        <taxon>malvids</taxon>
        <taxon>Brassicales</taxon>
        <taxon>Brassicaceae</taxon>
        <taxon>Camelineae</taxon>
        <taxon>Arabidopsis</taxon>
    </lineage>
</organism>
<protein>
    <submittedName>
        <fullName evidence="2">Uncharacterized protein</fullName>
    </submittedName>
</protein>
<dbReference type="EMBL" id="CACRSJ010000106">
    <property type="protein sequence ID" value="VYS59528.1"/>
    <property type="molecule type" value="Genomic_DNA"/>
</dbReference>
<evidence type="ECO:0000256" key="1">
    <source>
        <dbReference type="SAM" id="MobiDB-lite"/>
    </source>
</evidence>
<sequence>MEVKEICKSRKRHVALEINGGNKDRTDGGVEGGVDDDGAMVERSSLRFNNDDTTLAIQITEVNRSGDVDSSNSGGNDDDGSGGCGTNGDVDVVILIVSSEMTMVSAMTVVVKVLVGKTVTMAVEIVV</sequence>
<proteinExistence type="predicted"/>
<dbReference type="ExpressionAtlas" id="A0A654FEM4">
    <property type="expression patterns" value="baseline and differential"/>
</dbReference>
<feature type="region of interest" description="Disordered" evidence="1">
    <location>
        <begin position="60"/>
        <end position="87"/>
    </location>
</feature>
<dbReference type="Proteomes" id="UP000426265">
    <property type="component" value="Unassembled WGS sequence"/>
</dbReference>